<protein>
    <recommendedName>
        <fullName evidence="1">glutathione gamma-glutamylcysteinyltransferase</fullName>
        <ecNumber evidence="1">2.3.2.15</ecNumber>
    </recommendedName>
</protein>
<evidence type="ECO:0000256" key="4">
    <source>
        <dbReference type="ARBA" id="ARBA00022723"/>
    </source>
</evidence>
<dbReference type="RefSeq" id="WP_310655281.1">
    <property type="nucleotide sequence ID" value="NZ_JAPMLA010000002.1"/>
</dbReference>
<evidence type="ECO:0000313" key="9">
    <source>
        <dbReference type="Proteomes" id="UP001259340"/>
    </source>
</evidence>
<dbReference type="SUPFAM" id="SSF54001">
    <property type="entry name" value="Cysteine proteinases"/>
    <property type="match status" value="1"/>
</dbReference>
<dbReference type="Proteomes" id="UP001259340">
    <property type="component" value="Unassembled WGS sequence"/>
</dbReference>
<feature type="domain" description="Peptidase C83" evidence="6">
    <location>
        <begin position="12"/>
        <end position="266"/>
    </location>
</feature>
<gene>
    <name evidence="7" type="ORF">OS133_14875</name>
    <name evidence="8" type="ORF">OS134_02735</name>
</gene>
<evidence type="ECO:0000256" key="5">
    <source>
        <dbReference type="SAM" id="SignalP"/>
    </source>
</evidence>
<dbReference type="InterPro" id="IPR040409">
    <property type="entry name" value="PCS-like"/>
</dbReference>
<dbReference type="GO" id="GO:0010038">
    <property type="term" value="P:response to metal ion"/>
    <property type="evidence" value="ECO:0007669"/>
    <property type="project" value="InterPro"/>
</dbReference>
<evidence type="ECO:0000313" key="8">
    <source>
        <dbReference type="EMBL" id="MDW4822984.1"/>
    </source>
</evidence>
<evidence type="ECO:0000256" key="3">
    <source>
        <dbReference type="ARBA" id="ARBA00022679"/>
    </source>
</evidence>
<dbReference type="InterPro" id="IPR038765">
    <property type="entry name" value="Papain-like_cys_pep_sf"/>
</dbReference>
<evidence type="ECO:0000313" key="7">
    <source>
        <dbReference type="EMBL" id="MDR8524902.1"/>
    </source>
</evidence>
<dbReference type="InterPro" id="IPR038156">
    <property type="entry name" value="PCS_N_sf"/>
</dbReference>
<feature type="chain" id="PRO_5043824283" description="glutathione gamma-glutamylcysteinyltransferase" evidence="5">
    <location>
        <begin position="28"/>
        <end position="266"/>
    </location>
</feature>
<dbReference type="Proteomes" id="UP001271263">
    <property type="component" value="Unassembled WGS sequence"/>
</dbReference>
<dbReference type="PANTHER" id="PTHR33447">
    <property type="entry name" value="GLUTATHIONE GAMMA-GLUTAMYLCYSTEINYLTRANSFERASE"/>
    <property type="match status" value="1"/>
</dbReference>
<dbReference type="AlphaFoldDB" id="A0AAW8NPS7"/>
<sequence>MRIKQRVSIALIYLTCLFSALWQSVSAEVVDWATPIGKQRLIEAELTQDFFNLAPHFEGQQNKVFCGAASMTIVANALRVQADGQQIPLDNSLVKTHETAYFPDGVSPLFHRYTQTSILANTPLTKAQLLGEPKANKLSRDFGLQLSELAHIARSLNLQVAQTFVEPAKLAQQQYHTALKQQLLNALNEQHQHIIINYSRASLSQKGAGHFSPLAAYHKDSDSFLVMDVSNTYQNWVWVSSNILFEAMATTDVNRSRGFIVIQEAV</sequence>
<comment type="caution">
    <text evidence="7">The sequence shown here is derived from an EMBL/GenBank/DDBJ whole genome shotgun (WGS) entry which is preliminary data.</text>
</comment>
<evidence type="ECO:0000256" key="2">
    <source>
        <dbReference type="ARBA" id="ARBA00022539"/>
    </source>
</evidence>
<dbReference type="Gene3D" id="3.90.70.30">
    <property type="entry name" value="Phytochelatin synthase, N-terminal domain"/>
    <property type="match status" value="1"/>
</dbReference>
<evidence type="ECO:0000313" key="10">
    <source>
        <dbReference type="Proteomes" id="UP001271263"/>
    </source>
</evidence>
<dbReference type="EC" id="2.3.2.15" evidence="1"/>
<dbReference type="PROSITE" id="PS51443">
    <property type="entry name" value="PCS"/>
    <property type="match status" value="1"/>
</dbReference>
<dbReference type="EMBL" id="JAPMLE010000001">
    <property type="protein sequence ID" value="MDR8524902.1"/>
    <property type="molecule type" value="Genomic_DNA"/>
</dbReference>
<evidence type="ECO:0000256" key="1">
    <source>
        <dbReference type="ARBA" id="ARBA00012468"/>
    </source>
</evidence>
<dbReference type="PANTHER" id="PTHR33447:SF20">
    <property type="entry name" value="GLUTATHIONE GAMMA-GLUTAMYLCYSTEINYLTRANSFERASE"/>
    <property type="match status" value="1"/>
</dbReference>
<name>A0AAW8NPS7_9GAMM</name>
<dbReference type="GO" id="GO:0046938">
    <property type="term" value="P:phytochelatin biosynthetic process"/>
    <property type="evidence" value="ECO:0007669"/>
    <property type="project" value="InterPro"/>
</dbReference>
<accession>A0AAW8NPS7</accession>
<feature type="signal peptide" evidence="5">
    <location>
        <begin position="1"/>
        <end position="27"/>
    </location>
</feature>
<keyword evidence="2" id="KW-0104">Cadmium</keyword>
<reference evidence="7" key="2">
    <citation type="submission" date="2022-11" db="EMBL/GenBank/DDBJ databases">
        <title>Prophages regulate Shewanella fidelis motility and biofilm formation: implications for gut colonization dynamics in Ciona robusta.</title>
        <authorList>
            <person name="Natarajan O."/>
            <person name="Gibboney S.L."/>
            <person name="Young M.N."/>
            <person name="Lim S.J."/>
            <person name="Pluta N."/>
            <person name="Atkinson C.G.F."/>
            <person name="Leigh B.A."/>
            <person name="Liberti A."/>
            <person name="Kees E."/>
            <person name="Breitbart M."/>
            <person name="Gralnick J."/>
            <person name="Dishaw L.J."/>
        </authorList>
    </citation>
    <scope>NUCLEOTIDE SEQUENCE</scope>
    <source>
        <strain evidence="7">3313</strain>
    </source>
</reference>
<dbReference type="InterPro" id="IPR007719">
    <property type="entry name" value="PCS_N"/>
</dbReference>
<keyword evidence="4" id="KW-0479">Metal-binding</keyword>
<dbReference type="EMBL" id="JAPMLD010000001">
    <property type="protein sequence ID" value="MDW4822984.1"/>
    <property type="molecule type" value="Genomic_DNA"/>
</dbReference>
<evidence type="ECO:0000259" key="6">
    <source>
        <dbReference type="PROSITE" id="PS51443"/>
    </source>
</evidence>
<dbReference type="GO" id="GO:0016756">
    <property type="term" value="F:glutathione gamma-glutamylcysteinyltransferase activity"/>
    <property type="evidence" value="ECO:0007669"/>
    <property type="project" value="UniProtKB-EC"/>
</dbReference>
<keyword evidence="5" id="KW-0732">Signal</keyword>
<keyword evidence="3" id="KW-0808">Transferase</keyword>
<dbReference type="Pfam" id="PF05023">
    <property type="entry name" value="Phytochelatin"/>
    <property type="match status" value="2"/>
</dbReference>
<proteinExistence type="predicted"/>
<organism evidence="7 9">
    <name type="scientific">Shewanella fidelis</name>
    <dbReference type="NCBI Taxonomy" id="173509"/>
    <lineage>
        <taxon>Bacteria</taxon>
        <taxon>Pseudomonadati</taxon>
        <taxon>Pseudomonadota</taxon>
        <taxon>Gammaproteobacteria</taxon>
        <taxon>Alteromonadales</taxon>
        <taxon>Shewanellaceae</taxon>
        <taxon>Shewanella</taxon>
    </lineage>
</organism>
<reference evidence="8 10" key="1">
    <citation type="journal article" date="2022" name="bioRxiv">
        <title>Prophages regulate Shewanella fidelis 3313 motility and biofilm formation: implications for gut colonization dynamics in Ciona robusta.</title>
        <authorList>
            <person name="Natarajan O."/>
            <person name="Gibboney S.L."/>
            <person name="Young M.N."/>
            <person name="Lim S.J."/>
            <person name="Pluta N."/>
            <person name="Atkinson C.G."/>
            <person name="Leigh B.A."/>
            <person name="Liberti A."/>
            <person name="Kees E.D."/>
            <person name="Breitbart M."/>
            <person name="Gralnick J.A."/>
            <person name="Dishaw L.J."/>
        </authorList>
    </citation>
    <scope>NUCLEOTIDE SEQUENCE [LARGE SCALE GENOMIC DNA]</scope>
    <source>
        <strain evidence="8 10">JG4066</strain>
    </source>
</reference>
<keyword evidence="10" id="KW-1185">Reference proteome</keyword>
<dbReference type="GO" id="GO:0046872">
    <property type="term" value="F:metal ion binding"/>
    <property type="evidence" value="ECO:0007669"/>
    <property type="project" value="UniProtKB-KW"/>
</dbReference>